<dbReference type="AlphaFoldDB" id="A0A3B0XH74"/>
<dbReference type="InterPro" id="IPR011051">
    <property type="entry name" value="RmlC_Cupin_sf"/>
</dbReference>
<dbReference type="SUPFAM" id="SSF51182">
    <property type="entry name" value="RmlC-like cupins"/>
    <property type="match status" value="1"/>
</dbReference>
<reference evidence="2" key="1">
    <citation type="submission" date="2018-06" db="EMBL/GenBank/DDBJ databases">
        <authorList>
            <person name="Zhirakovskaya E."/>
        </authorList>
    </citation>
    <scope>NUCLEOTIDE SEQUENCE</scope>
</reference>
<accession>A0A3B0XH74</accession>
<name>A0A3B0XH74_9ZZZZ</name>
<feature type="domain" description="Cupin type-2" evidence="1">
    <location>
        <begin position="73"/>
        <end position="129"/>
    </location>
</feature>
<dbReference type="Pfam" id="PF07883">
    <property type="entry name" value="Cupin_2"/>
    <property type="match status" value="1"/>
</dbReference>
<protein>
    <recommendedName>
        <fullName evidence="1">Cupin type-2 domain-containing protein</fullName>
    </recommendedName>
</protein>
<evidence type="ECO:0000313" key="2">
    <source>
        <dbReference type="EMBL" id="VAW67648.1"/>
    </source>
</evidence>
<dbReference type="CDD" id="cd06981">
    <property type="entry name" value="cupin_reut_a1446"/>
    <property type="match status" value="1"/>
</dbReference>
<dbReference type="EMBL" id="UOFH01000399">
    <property type="protein sequence ID" value="VAW67648.1"/>
    <property type="molecule type" value="Genomic_DNA"/>
</dbReference>
<sequence>MYIRKTIKLIPNNTFSNRLLSGKLKMQINNVFSNIPENINQEIIEVLLQSKNIKIEKIISKGQCSPATGWYDQAQNEWVIVLKGEAKLVFEKGEDVDLVAGSYINIQAHKKHRVSWTHPDIETVWLAVFY</sequence>
<proteinExistence type="predicted"/>
<dbReference type="InterPro" id="IPR013096">
    <property type="entry name" value="Cupin_2"/>
</dbReference>
<dbReference type="InterPro" id="IPR014710">
    <property type="entry name" value="RmlC-like_jellyroll"/>
</dbReference>
<dbReference type="Gene3D" id="2.60.120.10">
    <property type="entry name" value="Jelly Rolls"/>
    <property type="match status" value="1"/>
</dbReference>
<evidence type="ECO:0000259" key="1">
    <source>
        <dbReference type="Pfam" id="PF07883"/>
    </source>
</evidence>
<organism evidence="2">
    <name type="scientific">hydrothermal vent metagenome</name>
    <dbReference type="NCBI Taxonomy" id="652676"/>
    <lineage>
        <taxon>unclassified sequences</taxon>
        <taxon>metagenomes</taxon>
        <taxon>ecological metagenomes</taxon>
    </lineage>
</organism>
<gene>
    <name evidence="2" type="ORF">MNBD_GAMMA08-3049</name>
</gene>